<dbReference type="PROSITE" id="PS50294">
    <property type="entry name" value="WD_REPEATS_REGION"/>
    <property type="match status" value="12"/>
</dbReference>
<dbReference type="eggNOG" id="KOG0271">
    <property type="taxonomic scope" value="Eukaryota"/>
</dbReference>
<dbReference type="InterPro" id="IPR019775">
    <property type="entry name" value="WD40_repeat_CS"/>
</dbReference>
<dbReference type="InterPro" id="IPR027417">
    <property type="entry name" value="P-loop_NTPase"/>
</dbReference>
<dbReference type="GeneID" id="4585296"/>
<dbReference type="InterPro" id="IPR035994">
    <property type="entry name" value="Nucleoside_phosphorylase_sf"/>
</dbReference>
<dbReference type="Gene3D" id="3.40.50.300">
    <property type="entry name" value="P-loop containing nucleotide triphosphate hydrolases"/>
    <property type="match status" value="1"/>
</dbReference>
<keyword evidence="6" id="KW-1185">Reference proteome</keyword>
<dbReference type="PANTHER" id="PTHR44156">
    <property type="entry name" value="SUPERNUMERARY LIMBS, ISOFORM B-RELATED"/>
    <property type="match status" value="1"/>
</dbReference>
<gene>
    <name evidence="5" type="ORF">NFIA_001140</name>
</gene>
<feature type="repeat" description="WD" evidence="3">
    <location>
        <begin position="894"/>
        <end position="935"/>
    </location>
</feature>
<dbReference type="PROSITE" id="PS50837">
    <property type="entry name" value="NACHT"/>
    <property type="match status" value="1"/>
</dbReference>
<keyword evidence="1 3" id="KW-0853">WD repeat</keyword>
<name>A1DJ78_NEOFI</name>
<feature type="repeat" description="WD" evidence="3">
    <location>
        <begin position="1230"/>
        <end position="1271"/>
    </location>
</feature>
<dbReference type="Pfam" id="PF01048">
    <property type="entry name" value="PNP_UDP_1"/>
    <property type="match status" value="1"/>
</dbReference>
<feature type="repeat" description="WD" evidence="3">
    <location>
        <begin position="1356"/>
        <end position="1397"/>
    </location>
</feature>
<dbReference type="HOGENOM" id="CLU_000288_6_16_1"/>
<dbReference type="InterPro" id="IPR011047">
    <property type="entry name" value="Quinoprotein_ADH-like_sf"/>
</dbReference>
<evidence type="ECO:0000313" key="5">
    <source>
        <dbReference type="EMBL" id="EAW16767.1"/>
    </source>
</evidence>
<protein>
    <submittedName>
        <fullName evidence="5">Wd-repeat protein</fullName>
    </submittedName>
</protein>
<feature type="repeat" description="WD" evidence="3">
    <location>
        <begin position="1188"/>
        <end position="1229"/>
    </location>
</feature>
<feature type="repeat" description="WD" evidence="3">
    <location>
        <begin position="936"/>
        <end position="977"/>
    </location>
</feature>
<dbReference type="InterPro" id="IPR015943">
    <property type="entry name" value="WD40/YVTN_repeat-like_dom_sf"/>
</dbReference>
<dbReference type="Proteomes" id="UP000006702">
    <property type="component" value="Unassembled WGS sequence"/>
</dbReference>
<dbReference type="PROSITE" id="PS00678">
    <property type="entry name" value="WD_REPEATS_1"/>
    <property type="match status" value="11"/>
</dbReference>
<dbReference type="PRINTS" id="PR00320">
    <property type="entry name" value="GPROTEINBRPT"/>
</dbReference>
<dbReference type="Pfam" id="PF24883">
    <property type="entry name" value="NPHP3_N"/>
    <property type="match status" value="1"/>
</dbReference>
<dbReference type="GO" id="GO:0009116">
    <property type="term" value="P:nucleoside metabolic process"/>
    <property type="evidence" value="ECO:0007669"/>
    <property type="project" value="InterPro"/>
</dbReference>
<feature type="repeat" description="WD" evidence="3">
    <location>
        <begin position="978"/>
        <end position="1019"/>
    </location>
</feature>
<feature type="repeat" description="WD" evidence="3">
    <location>
        <begin position="1062"/>
        <end position="1103"/>
    </location>
</feature>
<feature type="repeat" description="WD" evidence="3">
    <location>
        <begin position="1020"/>
        <end position="1052"/>
    </location>
</feature>
<dbReference type="SUPFAM" id="SSF50998">
    <property type="entry name" value="Quinoprotein alcohol dehydrogenase-like"/>
    <property type="match status" value="1"/>
</dbReference>
<dbReference type="OMA" id="ITCHGQN"/>
<reference evidence="6" key="1">
    <citation type="journal article" date="2008" name="PLoS Genet.">
        <title>Genomic islands in the pathogenic filamentous fungus Aspergillus fumigatus.</title>
        <authorList>
            <person name="Fedorova N.D."/>
            <person name="Khaldi N."/>
            <person name="Joardar V.S."/>
            <person name="Maiti R."/>
            <person name="Amedeo P."/>
            <person name="Anderson M.J."/>
            <person name="Crabtree J."/>
            <person name="Silva J.C."/>
            <person name="Badger J.H."/>
            <person name="Albarraq A."/>
            <person name="Angiuoli S."/>
            <person name="Bussey H."/>
            <person name="Bowyer P."/>
            <person name="Cotty P.J."/>
            <person name="Dyer P.S."/>
            <person name="Egan A."/>
            <person name="Galens K."/>
            <person name="Fraser-Liggett C.M."/>
            <person name="Haas B.J."/>
            <person name="Inman J.M."/>
            <person name="Kent R."/>
            <person name="Lemieux S."/>
            <person name="Malavazi I."/>
            <person name="Orvis J."/>
            <person name="Roemer T."/>
            <person name="Ronning C.M."/>
            <person name="Sundaram J.P."/>
            <person name="Sutton G."/>
            <person name="Turner G."/>
            <person name="Venter J.C."/>
            <person name="White O.R."/>
            <person name="Whitty B.R."/>
            <person name="Youngman P."/>
            <person name="Wolfe K.H."/>
            <person name="Goldman G.H."/>
            <person name="Wortman J.R."/>
            <person name="Jiang B."/>
            <person name="Denning D.W."/>
            <person name="Nierman W.C."/>
        </authorList>
    </citation>
    <scope>NUCLEOTIDE SEQUENCE [LARGE SCALE GENOMIC DNA]</scope>
    <source>
        <strain evidence="6">ATCC 1020 / DSM 3700 / CBS 544.65 / FGSC A1164 / JCM 1740 / NRRL 181 / WB 181</strain>
    </source>
</reference>
<dbReference type="SMART" id="SM00564">
    <property type="entry name" value="PQQ"/>
    <property type="match status" value="8"/>
</dbReference>
<evidence type="ECO:0000256" key="3">
    <source>
        <dbReference type="PROSITE-ProRule" id="PRU00221"/>
    </source>
</evidence>
<dbReference type="InterPro" id="IPR018391">
    <property type="entry name" value="PQQ_b-propeller_rpt"/>
</dbReference>
<dbReference type="CDD" id="cd00200">
    <property type="entry name" value="WD40"/>
    <property type="match status" value="1"/>
</dbReference>
<dbReference type="Pfam" id="PF00400">
    <property type="entry name" value="WD40"/>
    <property type="match status" value="7"/>
</dbReference>
<dbReference type="STRING" id="331117.A1DJ78"/>
<dbReference type="InterPro" id="IPR000845">
    <property type="entry name" value="Nucleoside_phosphorylase_d"/>
</dbReference>
<feature type="repeat" description="WD" evidence="3">
    <location>
        <begin position="1272"/>
        <end position="1313"/>
    </location>
</feature>
<keyword evidence="2" id="KW-0677">Repeat</keyword>
<dbReference type="SUPFAM" id="SSF50978">
    <property type="entry name" value="WD40 repeat-like"/>
    <property type="match status" value="1"/>
</dbReference>
<dbReference type="Gene3D" id="2.130.10.10">
    <property type="entry name" value="YVTN repeat-like/Quinoprotein amine dehydrogenase"/>
    <property type="match status" value="5"/>
</dbReference>
<dbReference type="SUPFAM" id="SSF52540">
    <property type="entry name" value="P-loop containing nucleoside triphosphate hydrolases"/>
    <property type="match status" value="1"/>
</dbReference>
<dbReference type="SMART" id="SM00320">
    <property type="entry name" value="WD40"/>
    <property type="match status" value="12"/>
</dbReference>
<organism evidence="5 6">
    <name type="scientific">Neosartorya fischeri (strain ATCC 1020 / DSM 3700 / CBS 544.65 / FGSC A1164 / JCM 1740 / NRRL 181 / WB 181)</name>
    <name type="common">Aspergillus fischerianus</name>
    <dbReference type="NCBI Taxonomy" id="331117"/>
    <lineage>
        <taxon>Eukaryota</taxon>
        <taxon>Fungi</taxon>
        <taxon>Dikarya</taxon>
        <taxon>Ascomycota</taxon>
        <taxon>Pezizomycotina</taxon>
        <taxon>Eurotiomycetes</taxon>
        <taxon>Eurotiomycetidae</taxon>
        <taxon>Eurotiales</taxon>
        <taxon>Aspergillaceae</taxon>
        <taxon>Aspergillus</taxon>
        <taxon>Aspergillus subgen. Fumigati</taxon>
    </lineage>
</organism>
<evidence type="ECO:0000313" key="6">
    <source>
        <dbReference type="Proteomes" id="UP000006702"/>
    </source>
</evidence>
<dbReference type="InterPro" id="IPR007111">
    <property type="entry name" value="NACHT_NTPase"/>
</dbReference>
<dbReference type="InterPro" id="IPR001680">
    <property type="entry name" value="WD40_rpt"/>
</dbReference>
<dbReference type="OrthoDB" id="674604at2759"/>
<dbReference type="KEGG" id="nfi:NFIA_001140"/>
<sequence>MPSFTPDDYTIAWICALPLEAAAARAMLDKIHTPPQWSTDPNAYELGELNGHYIVIVLLPAGVYGTVAAATVVSDMLSTFPGLRFGLMVGIGGGVPGKQNNMRLGDVVVSKPGVKHSGVMQYAYGKAVQSGQFEQTGTLNKPPQILLTHMNQLQAKHMTGGEDVSQIVQQVLERYPNMKKSFCPPGYDTDYLFQPSYHHASRDNDCGKCDKQQLVERQPRDTKAPHIHYGLIASADQVMKDAKTRDRLAQEHGILCFEMEAAGLMDKLPTLVIRGICDYCDSHKQKQWQGYAALAAAAYAKLLLSIVPVEAATAARSRQRYSSEDQRCLQDLLLSHPDDDRRRIEGTKGGLLDDSFRWILASSEYQAWWNSSESQLLWIKGDAGKGKTMLMIGIIKELLKPKSSKLLAYFLCQGTDRNLNNATAVLRGLIYMLITKQPHLISRLRQRYDTEGQRLFEGSNAFYSLSTVFENMIEHLQQAPVHLLIDALDECKVDLENLLKLIAKTMSMSSVRVKWIVSSRNMGYIEKILNPDHEANKLSLELNTGCISHAIETYINYKVLRLRILESDQELQGHVRDQLSKKADGTFLWVALVIEELRKCELEEEVLDALENIPTDLFGLYNQMIEQIDQLKGRRRDVCIKVLSMAVLAYRPLHLSEMRHLTAKQKKGEIERTVGLCGSFLTIRDEYVYLIHQSAKDHLDKIYADTAILQEKSVTHHILWSRSIEILSIKLRRNLYNLDNPGLLVSEIAALRPHPDPLFDLRYSCTYWLDHFIDSGSLTKVESSEGQISEFFKQHLLHWLESLGLIGELRHGILSLKKLSACHTQHQAIFKEAERFASGNAIIIQEAPLQTYSATLVFCPQNSLSKKLYWDERFEFIERAYVTQESWDPCMQVLEGHTGWVTAVAFSPGGQTIVSAAADETIRLWDAATGSARQTLQGHTGWVIAVAFSPDGQIIASAAKDGTIRLWDAATGTARQTLQGHITSVEAVAFSPGGQTIASAATDGTIWLWDAATGAVRQTLQGHTGWVTAVAFSPDGQIIASAATDGTIQLWDTAMCSARQTLHGHMDWVTAVAFSPDGQIIASAAKDGTIRLWDAATGSTRQTLQGHTASVEAVAFSPDGQIIASAAKDGTIWLWDAATGAVRQTLQGHTDSAMAVAFSPNGQTIASAADDKTIRLWDAASGSVGQPLQGHTDSVIAVAFSPDGQKIASAADDKTIRLWDAATGSARQTLQGHTGWVTAVAFSPEGQTIASASYDRTIRLWDTATGSVRQTLQGHTASVEAVAFSPDGQTIASAADDKTIWLWDAATGAVRKTLQGHTDSVTAVAFSSDGQTIASTAVDKTIWLWDAATGAVRKTLQGHTDSVTAVAFSPDGQTIASAAADKTIRLWDAATGSARQIYHSDTIFALLEL</sequence>
<dbReference type="InterPro" id="IPR053299">
    <property type="entry name" value="ASTRA_WD_repeat"/>
</dbReference>
<feature type="domain" description="NACHT" evidence="4">
    <location>
        <begin position="375"/>
        <end position="520"/>
    </location>
</feature>
<dbReference type="eggNOG" id="KOG0266">
    <property type="taxonomic scope" value="Eukaryota"/>
</dbReference>
<evidence type="ECO:0000259" key="4">
    <source>
        <dbReference type="PROSITE" id="PS50837"/>
    </source>
</evidence>
<accession>A1DJ78</accession>
<proteinExistence type="predicted"/>
<dbReference type="InterPro" id="IPR020472">
    <property type="entry name" value="WD40_PAC1"/>
</dbReference>
<dbReference type="VEuPathDB" id="FungiDB:NFIA_001140"/>
<dbReference type="InterPro" id="IPR036322">
    <property type="entry name" value="WD40_repeat_dom_sf"/>
</dbReference>
<dbReference type="InterPro" id="IPR056884">
    <property type="entry name" value="NPHP3-like_N"/>
</dbReference>
<evidence type="ECO:0000256" key="1">
    <source>
        <dbReference type="ARBA" id="ARBA00022574"/>
    </source>
</evidence>
<dbReference type="GO" id="GO:0003824">
    <property type="term" value="F:catalytic activity"/>
    <property type="evidence" value="ECO:0007669"/>
    <property type="project" value="InterPro"/>
</dbReference>
<dbReference type="InterPro" id="IPR055442">
    <property type="entry name" value="Beta-prop_EML-like_2nd"/>
</dbReference>
<dbReference type="PROSITE" id="PS50082">
    <property type="entry name" value="WD_REPEATS_2"/>
    <property type="match status" value="12"/>
</dbReference>
<dbReference type="Pfam" id="PF23414">
    <property type="entry name" value="Beta-prop_EML_2"/>
    <property type="match status" value="1"/>
</dbReference>
<evidence type="ECO:0000256" key="2">
    <source>
        <dbReference type="ARBA" id="ARBA00022737"/>
    </source>
</evidence>
<feature type="repeat" description="WD" evidence="3">
    <location>
        <begin position="1314"/>
        <end position="1355"/>
    </location>
</feature>
<feature type="repeat" description="WD" evidence="3">
    <location>
        <begin position="1104"/>
        <end position="1145"/>
    </location>
</feature>
<dbReference type="Gene3D" id="3.40.50.1580">
    <property type="entry name" value="Nucleoside phosphorylase domain"/>
    <property type="match status" value="1"/>
</dbReference>
<feature type="repeat" description="WD" evidence="3">
    <location>
        <begin position="1146"/>
        <end position="1187"/>
    </location>
</feature>
<dbReference type="EMBL" id="DS027697">
    <property type="protein sequence ID" value="EAW16767.1"/>
    <property type="molecule type" value="Genomic_DNA"/>
</dbReference>
<dbReference type="SUPFAM" id="SSF53167">
    <property type="entry name" value="Purine and uridine phosphorylases"/>
    <property type="match status" value="1"/>
</dbReference>
<dbReference type="RefSeq" id="XP_001258664.1">
    <property type="nucleotide sequence ID" value="XM_001258663.1"/>
</dbReference>